<comment type="similarity">
    <text evidence="3">Belongs to the methyl-accepting chemotaxis (MCP) protein family.</text>
</comment>
<proteinExistence type="inferred from homology"/>
<feature type="domain" description="HAMP" evidence="8">
    <location>
        <begin position="178"/>
        <end position="231"/>
    </location>
</feature>
<dbReference type="EMBL" id="FWXR01000043">
    <property type="protein sequence ID" value="SMD14705.1"/>
    <property type="molecule type" value="Genomic_DNA"/>
</dbReference>
<dbReference type="PRINTS" id="PR00260">
    <property type="entry name" value="CHEMTRNSDUCR"/>
</dbReference>
<dbReference type="GO" id="GO:0006935">
    <property type="term" value="P:chemotaxis"/>
    <property type="evidence" value="ECO:0007669"/>
    <property type="project" value="UniProtKB-KW"/>
</dbReference>
<dbReference type="SMART" id="SM00304">
    <property type="entry name" value="HAMP"/>
    <property type="match status" value="1"/>
</dbReference>
<dbReference type="SMART" id="SM00283">
    <property type="entry name" value="MA"/>
    <property type="match status" value="1"/>
</dbReference>
<dbReference type="GO" id="GO:0004888">
    <property type="term" value="F:transmembrane signaling receptor activity"/>
    <property type="evidence" value="ECO:0007669"/>
    <property type="project" value="InterPro"/>
</dbReference>
<evidence type="ECO:0000259" key="7">
    <source>
        <dbReference type="PROSITE" id="PS50111"/>
    </source>
</evidence>
<feature type="domain" description="Methyl-accepting transducer" evidence="7">
    <location>
        <begin position="316"/>
        <end position="545"/>
    </location>
</feature>
<dbReference type="SUPFAM" id="SSF158472">
    <property type="entry name" value="HAMP domain-like"/>
    <property type="match status" value="1"/>
</dbReference>
<accession>A0A1W2EYC8</accession>
<evidence type="ECO:0000256" key="5">
    <source>
        <dbReference type="SAM" id="Coils"/>
    </source>
</evidence>
<dbReference type="OrthoDB" id="3378718at2"/>
<evidence type="ECO:0000313" key="9">
    <source>
        <dbReference type="EMBL" id="SMD14705.1"/>
    </source>
</evidence>
<evidence type="ECO:0000259" key="8">
    <source>
        <dbReference type="PROSITE" id="PS50885"/>
    </source>
</evidence>
<dbReference type="AlphaFoldDB" id="A0A1W2EYC8"/>
<feature type="transmembrane region" description="Helical" evidence="6">
    <location>
        <begin position="9"/>
        <end position="30"/>
    </location>
</feature>
<keyword evidence="10" id="KW-1185">Reference proteome</keyword>
<evidence type="ECO:0000256" key="3">
    <source>
        <dbReference type="ARBA" id="ARBA00029447"/>
    </source>
</evidence>
<organism evidence="9 10">
    <name type="scientific">Fulvimarina manganoxydans</name>
    <dbReference type="NCBI Taxonomy" id="937218"/>
    <lineage>
        <taxon>Bacteria</taxon>
        <taxon>Pseudomonadati</taxon>
        <taxon>Pseudomonadota</taxon>
        <taxon>Alphaproteobacteria</taxon>
        <taxon>Hyphomicrobiales</taxon>
        <taxon>Aurantimonadaceae</taxon>
        <taxon>Fulvimarina</taxon>
    </lineage>
</organism>
<dbReference type="GO" id="GO:0016020">
    <property type="term" value="C:membrane"/>
    <property type="evidence" value="ECO:0007669"/>
    <property type="project" value="UniProtKB-SubCell"/>
</dbReference>
<sequence length="602" mass="64110">MKSSIKTQILLPALSMMAIGLLAVGGYAALSRANMQNDMFQKKVDLTAQLVLSGSSNAIWQFDEAMAKETLAPATTDPDFRAGVIFDEKGNPFYSIGEASIIDELSKSEGQELDGSLLVESVPLLRTEEGQEMTIGRMAIVFDTSAAAASSFQSMLTMVTLAGGVLILSSLALFVFVSRIGRSIGSLSDVMRRMSGGQFDLEVPGIARSDELGDMAKAVNVLRDNSLKALALESETQEMRSRDEAQQAIERERKEQEAAQLREATELLGSSLAKLSSGDLTCRIETALAAQYEPIRGDFNKAVDQLSDALKSVMVSVGNIDAGTDEIAASGESLAKRTEQQAAALEETAAALDEITANVSNSTKRTGEVRSASRRVNTAAIQSTEVVSRAEDAMQRIERSSEKISNIIGVIDEIAFQINLLALNAGVEAARAGESGKGFAVVAQEVRELAQRSALAANEIKTLITTSASEVDSGAQLVRETGTGLKEISRDIAEITVQMDAIAMSAQEQATGLGQINSAIGQMDKVTQQNATMVEESSAAASTLAREASKLRELIAGFVVDDPAKLLRETAHRMERATTSEPGAESDSTLKRLLRGVPVFGR</sequence>
<dbReference type="Gene3D" id="1.10.287.950">
    <property type="entry name" value="Methyl-accepting chemotaxis protein"/>
    <property type="match status" value="1"/>
</dbReference>
<dbReference type="FunFam" id="1.10.287.950:FF:000001">
    <property type="entry name" value="Methyl-accepting chemotaxis sensory transducer"/>
    <property type="match status" value="1"/>
</dbReference>
<reference evidence="9 10" key="1">
    <citation type="submission" date="2017-04" db="EMBL/GenBank/DDBJ databases">
        <authorList>
            <person name="Afonso C.L."/>
            <person name="Miller P.J."/>
            <person name="Scott M.A."/>
            <person name="Spackman E."/>
            <person name="Goraichik I."/>
            <person name="Dimitrov K.M."/>
            <person name="Suarez D.L."/>
            <person name="Swayne D.E."/>
        </authorList>
    </citation>
    <scope>NUCLEOTIDE SEQUENCE [LARGE SCALE GENOMIC DNA]</scope>
    <source>
        <strain evidence="9 10">CGMCC 1.10972</strain>
    </source>
</reference>
<dbReference type="InterPro" id="IPR003660">
    <property type="entry name" value="HAMP_dom"/>
</dbReference>
<feature type="transmembrane region" description="Helical" evidence="6">
    <location>
        <begin position="155"/>
        <end position="177"/>
    </location>
</feature>
<keyword evidence="4" id="KW-0807">Transducer</keyword>
<keyword evidence="6" id="KW-0812">Transmembrane</keyword>
<dbReference type="PANTHER" id="PTHR43531:SF11">
    <property type="entry name" value="METHYL-ACCEPTING CHEMOTAXIS PROTEIN 3"/>
    <property type="match status" value="1"/>
</dbReference>
<evidence type="ECO:0000256" key="1">
    <source>
        <dbReference type="ARBA" id="ARBA00004370"/>
    </source>
</evidence>
<dbReference type="InterPro" id="IPR004090">
    <property type="entry name" value="Chemotax_Me-accpt_rcpt"/>
</dbReference>
<keyword evidence="6" id="KW-1133">Transmembrane helix</keyword>
<dbReference type="STRING" id="937218.SAMN06297251_1438"/>
<dbReference type="Pfam" id="PF00015">
    <property type="entry name" value="MCPsignal"/>
    <property type="match status" value="1"/>
</dbReference>
<evidence type="ECO:0000256" key="4">
    <source>
        <dbReference type="PROSITE-ProRule" id="PRU00284"/>
    </source>
</evidence>
<dbReference type="RefSeq" id="WP_084413130.1">
    <property type="nucleotide sequence ID" value="NZ_FWXR01000043.1"/>
</dbReference>
<dbReference type="Pfam" id="PF00672">
    <property type="entry name" value="HAMP"/>
    <property type="match status" value="1"/>
</dbReference>
<evidence type="ECO:0000256" key="2">
    <source>
        <dbReference type="ARBA" id="ARBA00022500"/>
    </source>
</evidence>
<dbReference type="PANTHER" id="PTHR43531">
    <property type="entry name" value="PROTEIN ICFG"/>
    <property type="match status" value="1"/>
</dbReference>
<dbReference type="InterPro" id="IPR004089">
    <property type="entry name" value="MCPsignal_dom"/>
</dbReference>
<dbReference type="InterPro" id="IPR051310">
    <property type="entry name" value="MCP_chemotaxis"/>
</dbReference>
<comment type="subcellular location">
    <subcellularLocation>
        <location evidence="1">Membrane</location>
    </subcellularLocation>
</comment>
<protein>
    <submittedName>
        <fullName evidence="9">Methyl-accepting chemotaxis protein</fullName>
    </submittedName>
</protein>
<keyword evidence="5" id="KW-0175">Coiled coil</keyword>
<dbReference type="PROSITE" id="PS50111">
    <property type="entry name" value="CHEMOTAXIS_TRANSDUC_2"/>
    <property type="match status" value="1"/>
</dbReference>
<dbReference type="Proteomes" id="UP000192656">
    <property type="component" value="Unassembled WGS sequence"/>
</dbReference>
<keyword evidence="2" id="KW-0145">Chemotaxis</keyword>
<dbReference type="PROSITE" id="PS50885">
    <property type="entry name" value="HAMP"/>
    <property type="match status" value="2"/>
</dbReference>
<dbReference type="SUPFAM" id="SSF58104">
    <property type="entry name" value="Methyl-accepting chemotaxis protein (MCP) signaling domain"/>
    <property type="match status" value="1"/>
</dbReference>
<dbReference type="Gene3D" id="6.10.340.10">
    <property type="match status" value="1"/>
</dbReference>
<keyword evidence="6" id="KW-0472">Membrane</keyword>
<name>A0A1W2EYC8_9HYPH</name>
<evidence type="ECO:0000256" key="6">
    <source>
        <dbReference type="SAM" id="Phobius"/>
    </source>
</evidence>
<feature type="coiled-coil region" evidence="5">
    <location>
        <begin position="328"/>
        <end position="355"/>
    </location>
</feature>
<evidence type="ECO:0000313" key="10">
    <source>
        <dbReference type="Proteomes" id="UP000192656"/>
    </source>
</evidence>
<dbReference type="CDD" id="cd11386">
    <property type="entry name" value="MCP_signal"/>
    <property type="match status" value="1"/>
</dbReference>
<dbReference type="GO" id="GO:0007165">
    <property type="term" value="P:signal transduction"/>
    <property type="evidence" value="ECO:0007669"/>
    <property type="project" value="UniProtKB-KW"/>
</dbReference>
<gene>
    <name evidence="9" type="ORF">SAMN06297251_1438</name>
</gene>
<feature type="domain" description="HAMP" evidence="8">
    <location>
        <begin position="259"/>
        <end position="311"/>
    </location>
</feature>